<gene>
    <name evidence="2" type="ORF">GCM10023143_14050</name>
</gene>
<dbReference type="Proteomes" id="UP001501207">
    <property type="component" value="Unassembled WGS sequence"/>
</dbReference>
<keyword evidence="1" id="KW-0812">Transmembrane</keyword>
<comment type="caution">
    <text evidence="2">The sequence shown here is derived from an EMBL/GenBank/DDBJ whole genome shotgun (WGS) entry which is preliminary data.</text>
</comment>
<feature type="transmembrane region" description="Helical" evidence="1">
    <location>
        <begin position="6"/>
        <end position="25"/>
    </location>
</feature>
<dbReference type="RefSeq" id="WP_344977631.1">
    <property type="nucleotide sequence ID" value="NZ_BAABFN010000002.1"/>
</dbReference>
<evidence type="ECO:0000313" key="2">
    <source>
        <dbReference type="EMBL" id="GAA4307457.1"/>
    </source>
</evidence>
<name>A0ABP8FN97_9BACT</name>
<keyword evidence="1" id="KW-0472">Membrane</keyword>
<dbReference type="InterPro" id="IPR024623">
    <property type="entry name" value="YtxH"/>
</dbReference>
<evidence type="ECO:0000256" key="1">
    <source>
        <dbReference type="SAM" id="Phobius"/>
    </source>
</evidence>
<keyword evidence="3" id="KW-1185">Reference proteome</keyword>
<dbReference type="EMBL" id="BAABFN010000002">
    <property type="protein sequence ID" value="GAA4307457.1"/>
    <property type="molecule type" value="Genomic_DNA"/>
</dbReference>
<reference evidence="3" key="1">
    <citation type="journal article" date="2019" name="Int. J. Syst. Evol. Microbiol.">
        <title>The Global Catalogue of Microorganisms (GCM) 10K type strain sequencing project: providing services to taxonomists for standard genome sequencing and annotation.</title>
        <authorList>
            <consortium name="The Broad Institute Genomics Platform"/>
            <consortium name="The Broad Institute Genome Sequencing Center for Infectious Disease"/>
            <person name="Wu L."/>
            <person name="Ma J."/>
        </authorList>
    </citation>
    <scope>NUCLEOTIDE SEQUENCE [LARGE SCALE GENOMIC DNA]</scope>
    <source>
        <strain evidence="3">JCM 17664</strain>
    </source>
</reference>
<evidence type="ECO:0008006" key="4">
    <source>
        <dbReference type="Google" id="ProtNLM"/>
    </source>
</evidence>
<accession>A0ABP8FN97</accession>
<dbReference type="Pfam" id="PF12732">
    <property type="entry name" value="YtxH"/>
    <property type="match status" value="1"/>
</dbReference>
<proteinExistence type="predicted"/>
<evidence type="ECO:0000313" key="3">
    <source>
        <dbReference type="Proteomes" id="UP001501207"/>
    </source>
</evidence>
<protein>
    <recommendedName>
        <fullName evidence="4">YtxH domain-containing protein</fullName>
    </recommendedName>
</protein>
<sequence length="100" mass="11017">MSFGSTITGAFAGLTAGVAIGLLIAPEKGSETRRKIADTAEAWKEKCQRLMGKGQTELDQLKHIFEHEVTGLKDDVKQRILTLIEESRHTYSNLKDEVTG</sequence>
<keyword evidence="1" id="KW-1133">Transmembrane helix</keyword>
<organism evidence="2 3">
    <name type="scientific">Compostibacter hankyongensis</name>
    <dbReference type="NCBI Taxonomy" id="1007089"/>
    <lineage>
        <taxon>Bacteria</taxon>
        <taxon>Pseudomonadati</taxon>
        <taxon>Bacteroidota</taxon>
        <taxon>Chitinophagia</taxon>
        <taxon>Chitinophagales</taxon>
        <taxon>Chitinophagaceae</taxon>
        <taxon>Compostibacter</taxon>
    </lineage>
</organism>